<dbReference type="AlphaFoldDB" id="C4L9B9"/>
<organism evidence="4 5">
    <name type="scientific">Tolumonas auensis (strain DSM 9187 / NBRC 110442 / TA 4)</name>
    <dbReference type="NCBI Taxonomy" id="595494"/>
    <lineage>
        <taxon>Bacteria</taxon>
        <taxon>Pseudomonadati</taxon>
        <taxon>Pseudomonadota</taxon>
        <taxon>Gammaproteobacteria</taxon>
        <taxon>Aeromonadales</taxon>
        <taxon>Aeromonadaceae</taxon>
        <taxon>Tolumonas</taxon>
    </lineage>
</organism>
<evidence type="ECO:0000256" key="1">
    <source>
        <dbReference type="ARBA" id="ARBA00022741"/>
    </source>
</evidence>
<dbReference type="InterPro" id="IPR003439">
    <property type="entry name" value="ABC_transporter-like_ATP-bd"/>
</dbReference>
<keyword evidence="1" id="KW-0547">Nucleotide-binding</keyword>
<reference evidence="4 5" key="2">
    <citation type="journal article" date="2011" name="Stand. Genomic Sci.">
        <title>Complete genome sequence of Tolumonas auensis type strain (TA 4).</title>
        <authorList>
            <person name="Chertkov O."/>
            <person name="Copeland A."/>
            <person name="Lucas S."/>
            <person name="Lapidus A."/>
            <person name="Berry K.W."/>
            <person name="Detter J.C."/>
            <person name="Del Rio T.G."/>
            <person name="Hammon N."/>
            <person name="Dalin E."/>
            <person name="Tice H."/>
            <person name="Pitluck S."/>
            <person name="Richardson P."/>
            <person name="Bruce D."/>
            <person name="Goodwin L."/>
            <person name="Han C."/>
            <person name="Tapia R."/>
            <person name="Saunders E."/>
            <person name="Schmutz J."/>
            <person name="Brettin T."/>
            <person name="Larimer F."/>
            <person name="Land M."/>
            <person name="Hauser L."/>
            <person name="Spring S."/>
            <person name="Rohde M."/>
            <person name="Kyrpides N.C."/>
            <person name="Ivanova N."/>
            <person name="Goker M."/>
            <person name="Beller H.R."/>
            <person name="Klenk H.P."/>
            <person name="Woyke T."/>
        </authorList>
    </citation>
    <scope>NUCLEOTIDE SEQUENCE [LARGE SCALE GENOMIC DNA]</scope>
    <source>
        <strain evidence="5">DSM 9187 / TA4</strain>
    </source>
</reference>
<evidence type="ECO:0000313" key="4">
    <source>
        <dbReference type="EMBL" id="ACQ92018.1"/>
    </source>
</evidence>
<gene>
    <name evidence="4" type="ordered locus">Tola_0389</name>
</gene>
<dbReference type="PROSITE" id="PS00211">
    <property type="entry name" value="ABC_TRANSPORTER_1"/>
    <property type="match status" value="1"/>
</dbReference>
<dbReference type="EMBL" id="CP001616">
    <property type="protein sequence ID" value="ACQ92018.1"/>
    <property type="molecule type" value="Genomic_DNA"/>
</dbReference>
<reference evidence="5" key="1">
    <citation type="submission" date="2009-05" db="EMBL/GenBank/DDBJ databases">
        <title>Complete sequence of Tolumonas auensis DSM 9187.</title>
        <authorList>
            <consortium name="US DOE Joint Genome Institute"/>
            <person name="Lucas S."/>
            <person name="Copeland A."/>
            <person name="Lapidus A."/>
            <person name="Glavina del Rio T."/>
            <person name="Tice H."/>
            <person name="Bruce D."/>
            <person name="Goodwin L."/>
            <person name="Pitluck S."/>
            <person name="Chertkov O."/>
            <person name="Brettin T."/>
            <person name="Detter J.C."/>
            <person name="Han C."/>
            <person name="Larimer F."/>
            <person name="Land M."/>
            <person name="Hauser L."/>
            <person name="Kyrpides N."/>
            <person name="Mikhailova N."/>
            <person name="Spring S."/>
            <person name="Beller H."/>
        </authorList>
    </citation>
    <scope>NUCLEOTIDE SEQUENCE [LARGE SCALE GENOMIC DNA]</scope>
    <source>
        <strain evidence="5">DSM 9187 / TA4</strain>
    </source>
</reference>
<dbReference type="CDD" id="cd03230">
    <property type="entry name" value="ABC_DR_subfamily_A"/>
    <property type="match status" value="1"/>
</dbReference>
<protein>
    <submittedName>
        <fullName evidence="4">ABC transporter related</fullName>
    </submittedName>
</protein>
<evidence type="ECO:0000259" key="3">
    <source>
        <dbReference type="PROSITE" id="PS50893"/>
    </source>
</evidence>
<dbReference type="RefSeq" id="WP_012728617.1">
    <property type="nucleotide sequence ID" value="NC_012691.1"/>
</dbReference>
<dbReference type="PROSITE" id="PS50893">
    <property type="entry name" value="ABC_TRANSPORTER_2"/>
    <property type="match status" value="1"/>
</dbReference>
<dbReference type="SUPFAM" id="SSF52540">
    <property type="entry name" value="P-loop containing nucleoside triphosphate hydrolases"/>
    <property type="match status" value="1"/>
</dbReference>
<dbReference type="Pfam" id="PF00005">
    <property type="entry name" value="ABC_tran"/>
    <property type="match status" value="1"/>
</dbReference>
<keyword evidence="2" id="KW-0067">ATP-binding</keyword>
<dbReference type="HOGENOM" id="CLU_000604_1_2_6"/>
<dbReference type="GO" id="GO:0005524">
    <property type="term" value="F:ATP binding"/>
    <property type="evidence" value="ECO:0007669"/>
    <property type="project" value="UniProtKB-KW"/>
</dbReference>
<dbReference type="KEGG" id="tau:Tola_0389"/>
<dbReference type="Proteomes" id="UP000009073">
    <property type="component" value="Chromosome"/>
</dbReference>
<dbReference type="SMART" id="SM00382">
    <property type="entry name" value="AAA"/>
    <property type="match status" value="1"/>
</dbReference>
<dbReference type="PANTHER" id="PTHR43038:SF3">
    <property type="entry name" value="ABC TRANSPORTER G FAMILY MEMBER 20 ISOFORM X1"/>
    <property type="match status" value="1"/>
</dbReference>
<dbReference type="PANTHER" id="PTHR43038">
    <property type="entry name" value="ATP-BINDING CASSETTE, SUB-FAMILY H, MEMBER 1"/>
    <property type="match status" value="1"/>
</dbReference>
<dbReference type="InterPro" id="IPR003593">
    <property type="entry name" value="AAA+_ATPase"/>
</dbReference>
<dbReference type="eggNOG" id="COG1131">
    <property type="taxonomic scope" value="Bacteria"/>
</dbReference>
<dbReference type="Gene3D" id="3.40.50.300">
    <property type="entry name" value="P-loop containing nucleotide triphosphate hydrolases"/>
    <property type="match status" value="1"/>
</dbReference>
<sequence length="308" mass="34636">MNSENWIIDVQGLNKSFGDKLVVDNLSLQVRRGEIFGFLGPNGSGKTTSIRMMCGLLTPDSGSGHTLGYDIVRQAADIKRHVGYMTQRFGLYDDLSLRENLDFIARIYGMPQRKQRVQQALERLGLQARQNQLAGTLSGGWKQRLALAACMLHEPQLLLLDEPTAGVDPKARRDFWDEIHQLAAEGMTVLVSTHYMDEAERCHRLGYIAYGQLLAGGTPKELIQQSQFTTWLVEGEVDVLLPALQNHPAVALITRFGNSLHINGLDAAALAMAIEPFRQRNDLRWQLITPQLEDVFIHLMQQSQDNFR</sequence>
<name>C4L9B9_TOLAT</name>
<feature type="domain" description="ABC transporter" evidence="3">
    <location>
        <begin position="8"/>
        <end position="235"/>
    </location>
</feature>
<dbReference type="GO" id="GO:0016887">
    <property type="term" value="F:ATP hydrolysis activity"/>
    <property type="evidence" value="ECO:0007669"/>
    <property type="project" value="InterPro"/>
</dbReference>
<evidence type="ECO:0000313" key="5">
    <source>
        <dbReference type="Proteomes" id="UP000009073"/>
    </source>
</evidence>
<dbReference type="InterPro" id="IPR017871">
    <property type="entry name" value="ABC_transporter-like_CS"/>
</dbReference>
<accession>C4L9B9</accession>
<proteinExistence type="predicted"/>
<evidence type="ECO:0000256" key="2">
    <source>
        <dbReference type="ARBA" id="ARBA00022840"/>
    </source>
</evidence>
<dbReference type="OrthoDB" id="9805029at2"/>
<dbReference type="InterPro" id="IPR027417">
    <property type="entry name" value="P-loop_NTPase"/>
</dbReference>
<keyword evidence="5" id="KW-1185">Reference proteome</keyword>
<dbReference type="STRING" id="595494.Tola_0389"/>